<reference evidence="2 3" key="1">
    <citation type="submission" date="2024-08" db="EMBL/GenBank/DDBJ databases">
        <authorList>
            <person name="Lu H."/>
        </authorList>
    </citation>
    <scope>NUCLEOTIDE SEQUENCE [LARGE SCALE GENOMIC DNA]</scope>
    <source>
        <strain evidence="2 3">BYS180W</strain>
    </source>
</reference>
<evidence type="ECO:0000259" key="1">
    <source>
        <dbReference type="PROSITE" id="PS50263"/>
    </source>
</evidence>
<dbReference type="InterPro" id="IPR036526">
    <property type="entry name" value="C-N_Hydrolase_sf"/>
</dbReference>
<dbReference type="CDD" id="cd07197">
    <property type="entry name" value="nitrilase"/>
    <property type="match status" value="1"/>
</dbReference>
<dbReference type="Gene3D" id="3.60.110.10">
    <property type="entry name" value="Carbon-nitrogen hydrolase"/>
    <property type="match status" value="1"/>
</dbReference>
<name>A0ABW7FTX3_9BURK</name>
<dbReference type="SUPFAM" id="SSF56317">
    <property type="entry name" value="Carbon-nitrogen hydrolase"/>
    <property type="match status" value="1"/>
</dbReference>
<dbReference type="PANTHER" id="PTHR23088:SF27">
    <property type="entry name" value="DEAMINATED GLUTATHIONE AMIDASE"/>
    <property type="match status" value="1"/>
</dbReference>
<feature type="domain" description="CN hydrolase" evidence="1">
    <location>
        <begin position="1"/>
        <end position="249"/>
    </location>
</feature>
<proteinExistence type="predicted"/>
<dbReference type="GO" id="GO:0016787">
    <property type="term" value="F:hydrolase activity"/>
    <property type="evidence" value="ECO:0007669"/>
    <property type="project" value="UniProtKB-KW"/>
</dbReference>
<dbReference type="InterPro" id="IPR003010">
    <property type="entry name" value="C-N_Hydrolase"/>
</dbReference>
<accession>A0ABW7FTX3</accession>
<evidence type="ECO:0000313" key="3">
    <source>
        <dbReference type="Proteomes" id="UP001606099"/>
    </source>
</evidence>
<sequence>MKIAVVQTAWQPEASHNLEHVLQRLEQSCKGRTLDLVCLPEFFLGPAWYMPGQGALQGVTDTPVPGPLYERLGEWARRHRVYLLCGSVVERMDDGRYCNTAVLLGRDGEMVGRAHKIHPFANEAVSCQGGSSICALDTEFGKIGIAVCSDFWVPETLRLLTLQGAHTLFVPGGSLRQNLPAMVNALVSAAYLNVCNLVYCSPVGRLVGMRGGQTITVEFAGTSLVAAPQGLLVQAPPDVETALYAQLQTEAVLELRQPSTEHEYWQGVSLRAPQAYGALLQDYVGLTRDLRAEIAQRMRQTTPASGTPTS</sequence>
<dbReference type="PROSITE" id="PS50263">
    <property type="entry name" value="CN_HYDROLASE"/>
    <property type="match status" value="1"/>
</dbReference>
<protein>
    <submittedName>
        <fullName evidence="2">Carbon-nitrogen hydrolase family protein</fullName>
    </submittedName>
</protein>
<dbReference type="RefSeq" id="WP_394459453.1">
    <property type="nucleotide sequence ID" value="NZ_JBIGHZ010000002.1"/>
</dbReference>
<dbReference type="EMBL" id="JBIGHZ010000002">
    <property type="protein sequence ID" value="MFG6447787.1"/>
    <property type="molecule type" value="Genomic_DNA"/>
</dbReference>
<dbReference type="Pfam" id="PF00795">
    <property type="entry name" value="CN_hydrolase"/>
    <property type="match status" value="1"/>
</dbReference>
<comment type="caution">
    <text evidence="2">The sequence shown here is derived from an EMBL/GenBank/DDBJ whole genome shotgun (WGS) entry which is preliminary data.</text>
</comment>
<evidence type="ECO:0000313" key="2">
    <source>
        <dbReference type="EMBL" id="MFG6447787.1"/>
    </source>
</evidence>
<keyword evidence="3" id="KW-1185">Reference proteome</keyword>
<dbReference type="PANTHER" id="PTHR23088">
    <property type="entry name" value="NITRILASE-RELATED"/>
    <property type="match status" value="1"/>
</dbReference>
<keyword evidence="2" id="KW-0378">Hydrolase</keyword>
<dbReference type="Proteomes" id="UP001606099">
    <property type="component" value="Unassembled WGS sequence"/>
</dbReference>
<organism evidence="2 3">
    <name type="scientific">Roseateles rivi</name>
    <dbReference type="NCBI Taxonomy" id="3299028"/>
    <lineage>
        <taxon>Bacteria</taxon>
        <taxon>Pseudomonadati</taxon>
        <taxon>Pseudomonadota</taxon>
        <taxon>Betaproteobacteria</taxon>
        <taxon>Burkholderiales</taxon>
        <taxon>Sphaerotilaceae</taxon>
        <taxon>Roseateles</taxon>
    </lineage>
</organism>
<gene>
    <name evidence="2" type="ORF">ACG0Z6_05950</name>
</gene>